<accession>A0A1I0JNV4</accession>
<evidence type="ECO:0000313" key="2">
    <source>
        <dbReference type="Proteomes" id="UP000182121"/>
    </source>
</evidence>
<protein>
    <submittedName>
        <fullName evidence="1">Mobilisation protein (MobC)</fullName>
    </submittedName>
</protein>
<name>A0A1I0JNV4_9FIRM</name>
<gene>
    <name evidence="1" type="ORF">SAMN05216521_106120</name>
</gene>
<comment type="caution">
    <text evidence="1">The sequence shown here is derived from an EMBL/GenBank/DDBJ whole genome shotgun (WGS) entry which is preliminary data.</text>
</comment>
<dbReference type="InterPro" id="IPR053842">
    <property type="entry name" value="NikA-like"/>
</dbReference>
<proteinExistence type="predicted"/>
<evidence type="ECO:0000313" key="1">
    <source>
        <dbReference type="EMBL" id="SEU11307.1"/>
    </source>
</evidence>
<dbReference type="RefSeq" id="WP_074664100.1">
    <property type="nucleotide sequence ID" value="NZ_FOIO01000061.1"/>
</dbReference>
<dbReference type="AlphaFoldDB" id="A0A1I0JNV4"/>
<reference evidence="1 2" key="1">
    <citation type="submission" date="2016-10" db="EMBL/GenBank/DDBJ databases">
        <authorList>
            <person name="Varghese N."/>
            <person name="Submissions S."/>
        </authorList>
    </citation>
    <scope>NUCLEOTIDE SEQUENCE [LARGE SCALE GENOMIC DNA]</scope>
    <source>
        <strain evidence="1 2">NLAE-zl-C196</strain>
    </source>
</reference>
<organism evidence="1 2">
    <name type="scientific">Enterocloster clostridioformis</name>
    <dbReference type="NCBI Taxonomy" id="1531"/>
    <lineage>
        <taxon>Bacteria</taxon>
        <taxon>Bacillati</taxon>
        <taxon>Bacillota</taxon>
        <taxon>Clostridia</taxon>
        <taxon>Lachnospirales</taxon>
        <taxon>Lachnospiraceae</taxon>
        <taxon>Enterocloster</taxon>
    </lineage>
</organism>
<dbReference type="EMBL" id="FOIO01000061">
    <property type="protein sequence ID" value="SEU11307.1"/>
    <property type="molecule type" value="Genomic_DNA"/>
</dbReference>
<dbReference type="Proteomes" id="UP000182121">
    <property type="component" value="Unassembled WGS sequence"/>
</dbReference>
<dbReference type="Pfam" id="PF21983">
    <property type="entry name" value="NikA-like"/>
    <property type="match status" value="1"/>
</dbReference>
<sequence length="115" mass="13083">MTKKRRRPIHLHVMVSEEEQALIQQRMDEAGIRNMGAYMRKMALNGYVLHVDLSSVRELVSLQRRCSNNLNQVAIQANTYGGIYPEEIAALQQDYAALWGPLSDLLKKLAAMVEL</sequence>